<evidence type="ECO:0000313" key="2">
    <source>
        <dbReference type="WBParaSite" id="RSKR_0000597800.1"/>
    </source>
</evidence>
<accession>A0AC35U062</accession>
<dbReference type="WBParaSite" id="RSKR_0000597800.1">
    <property type="protein sequence ID" value="RSKR_0000597800.1"/>
    <property type="gene ID" value="RSKR_0000597800"/>
</dbReference>
<sequence>MTNYSRSRMPSNRPIDVKVELTIQDIASLSVVKNSFTADIWFSSVWHDPRLAFDMYDRCRTNLSFDDSFEKKIFSPNVCLVNTRTAIVHASPKANVLLMLLKNGTVFLNYRMRIESSCEMSLKDYPMDYHSCSLDFESYSYNTATVNIGWMPKAITFDTLDLSLSDFTVVNSSSHSFVEYYKAGQWGRLRATLTFKRKYSVHILQMYLPTYISVFIAFFAFLIDVKSLPARIVVGVNSIISLTYQKGNILATLPKSSELKAIDIFMGTCEAFIFATLLELAFVAYQASFEDKKQLLEFDRMKAPITKFVKMTRLFGSLENPGDKWSYEEQTWIHSGYYYGSFISAFLVQPIITRLGAKVSIIVGVIICIVGTFIIPIQVYLFPSFYFTITIRFFMGFSQGLVIPGAASYVSKWFPIQEKSTAMAIFTSGNQIGIAISMIVTSTFCSLTLLGGWPLSFFLYGTLGVLFLFLWIPRASERPNDSSFITAIELAHIKGKNNKFRSATIPSKVPWAQLYLSPCVISICLCSFCQSFIMTSFTSYLPQYYQSVFNMDIRSNGIWSAIPFVVQMSTKFVCAWIADSLKERHVSASLITKIANSIASVGSAVCILFILWFSRERNILVLVFIVLTMGFQSAYTAGYATSLVSVAPTFTSTISAYAQIFAQLASSIAPTMIGFLTKNGAVEEWMLVFLILAIISLVTGLFFHIFGSANVQQWAISEHYSICELNRSDQPTDAHSPGETEAFIAKQV</sequence>
<name>A0AC35U062_9BILA</name>
<organism evidence="1 2">
    <name type="scientific">Rhabditophanes sp. KR3021</name>
    <dbReference type="NCBI Taxonomy" id="114890"/>
    <lineage>
        <taxon>Eukaryota</taxon>
        <taxon>Metazoa</taxon>
        <taxon>Ecdysozoa</taxon>
        <taxon>Nematoda</taxon>
        <taxon>Chromadorea</taxon>
        <taxon>Rhabditida</taxon>
        <taxon>Tylenchina</taxon>
        <taxon>Panagrolaimomorpha</taxon>
        <taxon>Strongyloidoidea</taxon>
        <taxon>Alloionematidae</taxon>
        <taxon>Rhabditophanes</taxon>
    </lineage>
</organism>
<reference evidence="2" key="1">
    <citation type="submission" date="2016-11" db="UniProtKB">
        <authorList>
            <consortium name="WormBaseParasite"/>
        </authorList>
    </citation>
    <scope>IDENTIFICATION</scope>
    <source>
        <strain evidence="2">KR3021</strain>
    </source>
</reference>
<protein>
    <submittedName>
        <fullName evidence="2">MFS domain-containing protein</fullName>
    </submittedName>
</protein>
<proteinExistence type="predicted"/>
<evidence type="ECO:0000313" key="1">
    <source>
        <dbReference type="Proteomes" id="UP000095286"/>
    </source>
</evidence>
<dbReference type="Proteomes" id="UP000095286">
    <property type="component" value="Unplaced"/>
</dbReference>